<dbReference type="GO" id="GO:0003735">
    <property type="term" value="F:structural constituent of ribosome"/>
    <property type="evidence" value="ECO:0007669"/>
    <property type="project" value="UniProtKB-UniRule"/>
</dbReference>
<evidence type="ECO:0000313" key="10">
    <source>
        <dbReference type="EMBL" id="QWQ31848.1"/>
    </source>
</evidence>
<protein>
    <recommendedName>
        <fullName evidence="6">Large ribosomal subunit protein uL6</fullName>
    </recommendedName>
</protein>
<dbReference type="Pfam" id="PF00347">
    <property type="entry name" value="Ribosomal_L6"/>
    <property type="match status" value="2"/>
</dbReference>
<keyword evidence="3 6" id="KW-0694">RNA-binding</keyword>
<dbReference type="PIRSF" id="PIRSF002162">
    <property type="entry name" value="Ribosomal_L6"/>
    <property type="match status" value="1"/>
</dbReference>
<accession>A0A8F1MC47</accession>
<comment type="function">
    <text evidence="6 8">This protein binds to the 23S rRNA, and is important in its secondary structure. It is located near the subunit interface in the base of the L7/L12 stalk, and near the tRNA binding site of the peptidyltransferase center.</text>
</comment>
<evidence type="ECO:0000256" key="1">
    <source>
        <dbReference type="ARBA" id="ARBA00009356"/>
    </source>
</evidence>
<dbReference type="KEGG" id="mvl:KOY49_02420"/>
<evidence type="ECO:0000256" key="2">
    <source>
        <dbReference type="ARBA" id="ARBA00022730"/>
    </source>
</evidence>
<evidence type="ECO:0000259" key="9">
    <source>
        <dbReference type="Pfam" id="PF00347"/>
    </source>
</evidence>
<evidence type="ECO:0000256" key="5">
    <source>
        <dbReference type="ARBA" id="ARBA00023274"/>
    </source>
</evidence>
<dbReference type="HAMAP" id="MF_01365_B">
    <property type="entry name" value="Ribosomal_uL6_B"/>
    <property type="match status" value="1"/>
</dbReference>
<keyword evidence="5 6" id="KW-0687">Ribonucleoprotein</keyword>
<comment type="subunit">
    <text evidence="6">Part of the 50S ribosomal subunit.</text>
</comment>
<dbReference type="SUPFAM" id="SSF56053">
    <property type="entry name" value="Ribosomal protein L6"/>
    <property type="match status" value="2"/>
</dbReference>
<dbReference type="GO" id="GO:0022625">
    <property type="term" value="C:cytosolic large ribosomal subunit"/>
    <property type="evidence" value="ECO:0007669"/>
    <property type="project" value="UniProtKB-UniRule"/>
</dbReference>
<keyword evidence="11" id="KW-1185">Reference proteome</keyword>
<dbReference type="PANTHER" id="PTHR11655">
    <property type="entry name" value="60S/50S RIBOSOMAL PROTEIN L6/L9"/>
    <property type="match status" value="1"/>
</dbReference>
<dbReference type="Gene3D" id="3.90.930.12">
    <property type="entry name" value="Ribosomal protein L6, alpha-beta domain"/>
    <property type="match status" value="2"/>
</dbReference>
<keyword evidence="4 6" id="KW-0689">Ribosomal protein</keyword>
<evidence type="ECO:0000256" key="7">
    <source>
        <dbReference type="RuleBase" id="RU003869"/>
    </source>
</evidence>
<reference evidence="10" key="1">
    <citation type="submission" date="2021-06" db="EMBL/GenBank/DDBJ databases">
        <title>An adapted protocol for Saccharibacteria cultivation: two new species join this phylum of Candidate Phyla Radiations.</title>
        <authorList>
            <person name="Ibrahim A."/>
            <person name="Maatouk M."/>
            <person name="Raoult D."/>
            <person name="Bittar F."/>
        </authorList>
    </citation>
    <scope>NUCLEOTIDE SEQUENCE</scope>
    <source>
        <strain evidence="10">IHU2</strain>
    </source>
</reference>
<comment type="similarity">
    <text evidence="1 6 7">Belongs to the universal ribosomal protein uL6 family.</text>
</comment>
<dbReference type="InterPro" id="IPR002358">
    <property type="entry name" value="Ribosomal_uL6_CS"/>
</dbReference>
<dbReference type="AlphaFoldDB" id="A0A8F1MC47"/>
<evidence type="ECO:0000313" key="11">
    <source>
        <dbReference type="Proteomes" id="UP000677117"/>
    </source>
</evidence>
<evidence type="ECO:0000256" key="6">
    <source>
        <dbReference type="HAMAP-Rule" id="MF_01365"/>
    </source>
</evidence>
<feature type="domain" description="Large ribosomal subunit protein uL6 alpha-beta" evidence="9">
    <location>
        <begin position="11"/>
        <end position="82"/>
    </location>
</feature>
<proteinExistence type="inferred from homology"/>
<organism evidence="10 11">
    <name type="scientific">Candidatus Minimicrobia vallesae</name>
    <dbReference type="NCBI Taxonomy" id="2841264"/>
    <lineage>
        <taxon>Bacteria</taxon>
        <taxon>Candidatus Saccharimonadota</taxon>
        <taxon>Candidatus Saccharimonadota incertae sedis</taxon>
        <taxon>Candidatus Minimicrobia</taxon>
    </lineage>
</organism>
<gene>
    <name evidence="6 10" type="primary">rplF</name>
    <name evidence="10" type="ORF">KOY49_02420</name>
</gene>
<dbReference type="InterPro" id="IPR036789">
    <property type="entry name" value="Ribosomal_uL6-like_a/b-dom_sf"/>
</dbReference>
<dbReference type="Proteomes" id="UP000677117">
    <property type="component" value="Chromosome"/>
</dbReference>
<dbReference type="InterPro" id="IPR019906">
    <property type="entry name" value="Ribosomal_uL6_bac-type"/>
</dbReference>
<dbReference type="PANTHER" id="PTHR11655:SF14">
    <property type="entry name" value="LARGE RIBOSOMAL SUBUNIT PROTEIN UL6M"/>
    <property type="match status" value="1"/>
</dbReference>
<name>A0A8F1MC47_9BACT</name>
<dbReference type="GO" id="GO:0019843">
    <property type="term" value="F:rRNA binding"/>
    <property type="evidence" value="ECO:0007669"/>
    <property type="project" value="UniProtKB-UniRule"/>
</dbReference>
<dbReference type="EMBL" id="CP076459">
    <property type="protein sequence ID" value="QWQ31848.1"/>
    <property type="molecule type" value="Genomic_DNA"/>
</dbReference>
<dbReference type="GO" id="GO:0002181">
    <property type="term" value="P:cytoplasmic translation"/>
    <property type="evidence" value="ECO:0007669"/>
    <property type="project" value="TreeGrafter"/>
</dbReference>
<dbReference type="NCBIfam" id="TIGR03654">
    <property type="entry name" value="L6_bact"/>
    <property type="match status" value="1"/>
</dbReference>
<sequence>MSRIGKLPVVIPAGVTITVDSGDVVVKGPKGELTQFITPAVEVKVEDGQVTVHPKDESKVARSQHGLMRALINNMVIGVTKGYEKRLEVNGVGFRVSSSNNELEMALGFSHPVKYKAPEGVTVTNEKMIIVVSGINKQQVGQVAAEIRALKKPEPYKGKGIKYVDEQILRKAGKTGK</sequence>
<evidence type="ECO:0000256" key="4">
    <source>
        <dbReference type="ARBA" id="ARBA00022980"/>
    </source>
</evidence>
<feature type="domain" description="Large ribosomal subunit protein uL6 alpha-beta" evidence="9">
    <location>
        <begin position="91"/>
        <end position="163"/>
    </location>
</feature>
<dbReference type="InterPro" id="IPR000702">
    <property type="entry name" value="Ribosomal_uL6-like"/>
</dbReference>
<evidence type="ECO:0000256" key="8">
    <source>
        <dbReference type="RuleBase" id="RU003870"/>
    </source>
</evidence>
<keyword evidence="2 6" id="KW-0699">rRNA-binding</keyword>
<dbReference type="FunFam" id="3.90.930.12:FF:000002">
    <property type="entry name" value="50S ribosomal protein L6"/>
    <property type="match status" value="1"/>
</dbReference>
<dbReference type="InterPro" id="IPR020040">
    <property type="entry name" value="Ribosomal_uL6_a/b-dom"/>
</dbReference>
<evidence type="ECO:0000256" key="3">
    <source>
        <dbReference type="ARBA" id="ARBA00022884"/>
    </source>
</evidence>
<dbReference type="PRINTS" id="PR00059">
    <property type="entry name" value="RIBOSOMALL6"/>
</dbReference>
<dbReference type="PROSITE" id="PS00525">
    <property type="entry name" value="RIBOSOMAL_L6_1"/>
    <property type="match status" value="1"/>
</dbReference>
<dbReference type="RefSeq" id="WP_129744668.1">
    <property type="nucleotide sequence ID" value="NZ_CP076459.1"/>
</dbReference>
<dbReference type="FunFam" id="3.90.930.12:FF:000001">
    <property type="entry name" value="50S ribosomal protein L6"/>
    <property type="match status" value="1"/>
</dbReference>